<dbReference type="Gene3D" id="3.60.10.10">
    <property type="entry name" value="Endonuclease/exonuclease/phosphatase"/>
    <property type="match status" value="1"/>
</dbReference>
<keyword evidence="16" id="KW-1185">Reference proteome</keyword>
<name>A0A1D2V8Q8_9ASCO</name>
<dbReference type="GO" id="GO:0052712">
    <property type="term" value="F:inositol phosphosphingolipid phospholipase activity"/>
    <property type="evidence" value="ECO:0007669"/>
    <property type="project" value="EnsemblFungi"/>
</dbReference>
<evidence type="ECO:0000256" key="10">
    <source>
        <dbReference type="ARBA" id="ARBA00022989"/>
    </source>
</evidence>
<dbReference type="InterPro" id="IPR005135">
    <property type="entry name" value="Endo/exonuclease/phosphatase"/>
</dbReference>
<evidence type="ECO:0000256" key="1">
    <source>
        <dbReference type="ARBA" id="ARBA00004141"/>
    </source>
</evidence>
<dbReference type="InterPro" id="IPR038772">
    <property type="entry name" value="Sph/SMPD2-like"/>
</dbReference>
<evidence type="ECO:0000313" key="15">
    <source>
        <dbReference type="EMBL" id="ODV58066.1"/>
    </source>
</evidence>
<keyword evidence="12 13" id="KW-0472">Membrane</keyword>
<evidence type="ECO:0000256" key="7">
    <source>
        <dbReference type="ARBA" id="ARBA00022801"/>
    </source>
</evidence>
<dbReference type="STRING" id="1344418.A0A1D2V8Q8"/>
<protein>
    <submittedName>
        <fullName evidence="15">DNase I-like protein</fullName>
    </submittedName>
</protein>
<dbReference type="PANTHER" id="PTHR16320">
    <property type="entry name" value="SPHINGOMYELINASE FAMILY MEMBER"/>
    <property type="match status" value="1"/>
</dbReference>
<dbReference type="Proteomes" id="UP000095038">
    <property type="component" value="Unassembled WGS sequence"/>
</dbReference>
<evidence type="ECO:0000256" key="13">
    <source>
        <dbReference type="SAM" id="Phobius"/>
    </source>
</evidence>
<feature type="domain" description="Endonuclease/exonuclease/phosphatase" evidence="14">
    <location>
        <begin position="62"/>
        <end position="342"/>
    </location>
</feature>
<keyword evidence="11" id="KW-0443">Lipid metabolism</keyword>
<evidence type="ECO:0000256" key="11">
    <source>
        <dbReference type="ARBA" id="ARBA00023098"/>
    </source>
</evidence>
<dbReference type="AlphaFoldDB" id="A0A1D2V8Q8"/>
<dbReference type="EMBL" id="KV454495">
    <property type="protein sequence ID" value="ODV58066.1"/>
    <property type="molecule type" value="Genomic_DNA"/>
</dbReference>
<dbReference type="PANTHER" id="PTHR16320:SF24">
    <property type="entry name" value="PHOSPHODIESTERASE, PUTATIVE-RELATED"/>
    <property type="match status" value="1"/>
</dbReference>
<dbReference type="GO" id="GO:0046513">
    <property type="term" value="P:ceramide biosynthetic process"/>
    <property type="evidence" value="ECO:0007669"/>
    <property type="project" value="EnsemblFungi"/>
</dbReference>
<dbReference type="GO" id="GO:0004767">
    <property type="term" value="F:sphingomyelin phosphodiesterase activity"/>
    <property type="evidence" value="ECO:0007669"/>
    <property type="project" value="InterPro"/>
</dbReference>
<dbReference type="GO" id="GO:0030149">
    <property type="term" value="P:sphingolipid catabolic process"/>
    <property type="evidence" value="ECO:0007669"/>
    <property type="project" value="EnsemblFungi"/>
</dbReference>
<comment type="pathway">
    <text evidence="3">Sphingolipid metabolism.</text>
</comment>
<dbReference type="OrthoDB" id="387657at2759"/>
<gene>
    <name evidence="15" type="ORF">ASCRUDRAFT_78183</name>
</gene>
<keyword evidence="10 13" id="KW-1133">Transmembrane helix</keyword>
<evidence type="ECO:0000256" key="6">
    <source>
        <dbReference type="ARBA" id="ARBA00022723"/>
    </source>
</evidence>
<dbReference type="InParanoid" id="A0A1D2V8Q8"/>
<feature type="transmembrane region" description="Helical" evidence="13">
    <location>
        <begin position="443"/>
        <end position="467"/>
    </location>
</feature>
<keyword evidence="7" id="KW-0378">Hydrolase</keyword>
<evidence type="ECO:0000256" key="8">
    <source>
        <dbReference type="ARBA" id="ARBA00022842"/>
    </source>
</evidence>
<organism evidence="15 16">
    <name type="scientific">Ascoidea rubescens DSM 1968</name>
    <dbReference type="NCBI Taxonomy" id="1344418"/>
    <lineage>
        <taxon>Eukaryota</taxon>
        <taxon>Fungi</taxon>
        <taxon>Dikarya</taxon>
        <taxon>Ascomycota</taxon>
        <taxon>Saccharomycotina</taxon>
        <taxon>Saccharomycetes</taxon>
        <taxon>Ascoideaceae</taxon>
        <taxon>Ascoidea</taxon>
    </lineage>
</organism>
<dbReference type="InterPro" id="IPR036691">
    <property type="entry name" value="Endo/exonu/phosph_ase_sf"/>
</dbReference>
<evidence type="ECO:0000256" key="4">
    <source>
        <dbReference type="ARBA" id="ARBA00006335"/>
    </source>
</evidence>
<dbReference type="FunCoup" id="A0A1D2V8Q8">
    <property type="interactions" value="72"/>
</dbReference>
<dbReference type="GO" id="GO:0090266">
    <property type="term" value="P:regulation of mitotic cell cycle spindle assembly checkpoint"/>
    <property type="evidence" value="ECO:0007669"/>
    <property type="project" value="EnsemblFungi"/>
</dbReference>
<feature type="transmembrane region" description="Helical" evidence="13">
    <location>
        <begin position="410"/>
        <end position="431"/>
    </location>
</feature>
<dbReference type="Pfam" id="PF03372">
    <property type="entry name" value="Exo_endo_phos"/>
    <property type="match status" value="1"/>
</dbReference>
<evidence type="ECO:0000313" key="16">
    <source>
        <dbReference type="Proteomes" id="UP000095038"/>
    </source>
</evidence>
<evidence type="ECO:0000256" key="9">
    <source>
        <dbReference type="ARBA" id="ARBA00022919"/>
    </source>
</evidence>
<evidence type="ECO:0000259" key="14">
    <source>
        <dbReference type="Pfam" id="PF03372"/>
    </source>
</evidence>
<comment type="similarity">
    <text evidence="4">Belongs to the neutral sphingomyelinase family.</text>
</comment>
<proteinExistence type="inferred from homology"/>
<keyword evidence="6" id="KW-0479">Metal-binding</keyword>
<sequence length="501" mass="57777">MLTDQKYFNVNEFNGNSNANDVEVHSSDESSSILSNIYTYNATAATTNNHLNNKKSPSVRLLTFNLWGLKYISKHREERIKAFADRIYNNDKDKYDIIALQEIWVENDWKYIKYKLETIFPYSRFFYSGIVSGPGLAILSRIPIDSTFLYRFPINGRPSAFFRGDWYVGKSISITLLKSHSQNSYPIAILNSHMHAPYSLTGDAAYDCHRACQAWDFSKFARSLSKIGYAVIVVGDLNSRPGSLPHKFLTEEGKLQDSWEILNMKKKNLPISLEEIKNLSPNLQITVGGTTCDSVLNTYRSYLPPDRACRLDYALVNNRIEPINAEVQFTEEIPNIGSYSDHFAYYVEFNVKNVANNNNNNNNFQFENSNESQISISKEKNNVYDRVQNYKEFKLLIKDYQEKTNKTKQFYWRICHVIASSIAIIFFHFIIPAASEMSSFLSFLILFVSTGLTVSIMANAMILFFFLPSEYRALEEVKQEVIDQERSLSEHIKELLTTDYH</sequence>
<evidence type="ECO:0000256" key="12">
    <source>
        <dbReference type="ARBA" id="ARBA00023136"/>
    </source>
</evidence>
<dbReference type="RefSeq" id="XP_020044373.1">
    <property type="nucleotide sequence ID" value="XM_020194159.1"/>
</dbReference>
<dbReference type="GO" id="GO:0072711">
    <property type="term" value="P:cellular response to hydroxyurea"/>
    <property type="evidence" value="ECO:0007669"/>
    <property type="project" value="EnsemblFungi"/>
</dbReference>
<dbReference type="GO" id="GO:0005741">
    <property type="term" value="C:mitochondrial outer membrane"/>
    <property type="evidence" value="ECO:0007669"/>
    <property type="project" value="EnsemblFungi"/>
</dbReference>
<dbReference type="SUPFAM" id="SSF56219">
    <property type="entry name" value="DNase I-like"/>
    <property type="match status" value="1"/>
</dbReference>
<dbReference type="GeneID" id="30967795"/>
<dbReference type="GO" id="GO:0005783">
    <property type="term" value="C:endoplasmic reticulum"/>
    <property type="evidence" value="ECO:0007669"/>
    <property type="project" value="EnsemblFungi"/>
</dbReference>
<comment type="pathway">
    <text evidence="2">Lipid metabolism; sphingolipid metabolism.</text>
</comment>
<dbReference type="GO" id="GO:0046872">
    <property type="term" value="F:metal ion binding"/>
    <property type="evidence" value="ECO:0007669"/>
    <property type="project" value="UniProtKB-KW"/>
</dbReference>
<keyword evidence="8" id="KW-0460">Magnesium</keyword>
<evidence type="ECO:0000256" key="3">
    <source>
        <dbReference type="ARBA" id="ARBA00004991"/>
    </source>
</evidence>
<reference evidence="16" key="1">
    <citation type="submission" date="2016-05" db="EMBL/GenBank/DDBJ databases">
        <title>Comparative genomics of biotechnologically important yeasts.</title>
        <authorList>
            <consortium name="DOE Joint Genome Institute"/>
            <person name="Riley R."/>
            <person name="Haridas S."/>
            <person name="Wolfe K.H."/>
            <person name="Lopes M.R."/>
            <person name="Hittinger C.T."/>
            <person name="Goker M."/>
            <person name="Salamov A."/>
            <person name="Wisecaver J."/>
            <person name="Long T.M."/>
            <person name="Aerts A.L."/>
            <person name="Barry K."/>
            <person name="Choi C."/>
            <person name="Clum A."/>
            <person name="Coughlan A.Y."/>
            <person name="Deshpande S."/>
            <person name="Douglass A.P."/>
            <person name="Hanson S.J."/>
            <person name="Klenk H.-P."/>
            <person name="Labutti K."/>
            <person name="Lapidus A."/>
            <person name="Lindquist E."/>
            <person name="Lipzen A."/>
            <person name="Meier-Kolthoff J.P."/>
            <person name="Ohm R.A."/>
            <person name="Otillar R.P."/>
            <person name="Pangilinan J."/>
            <person name="Peng Y."/>
            <person name="Rokas A."/>
            <person name="Rosa C.A."/>
            <person name="Scheuner C."/>
            <person name="Sibirny A.A."/>
            <person name="Slot J.C."/>
            <person name="Stielow J.B."/>
            <person name="Sun H."/>
            <person name="Kurtzman C.P."/>
            <person name="Blackwell M."/>
            <person name="Grigoriev I.V."/>
            <person name="Jeffries T.W."/>
        </authorList>
    </citation>
    <scope>NUCLEOTIDE SEQUENCE [LARGE SCALE GENOMIC DNA]</scope>
    <source>
        <strain evidence="16">DSM 1968</strain>
    </source>
</reference>
<keyword evidence="9" id="KW-0746">Sphingolipid metabolism</keyword>
<comment type="subcellular location">
    <subcellularLocation>
        <location evidence="1">Membrane</location>
        <topology evidence="1">Multi-pass membrane protein</topology>
    </subcellularLocation>
</comment>
<evidence type="ECO:0000256" key="5">
    <source>
        <dbReference type="ARBA" id="ARBA00022692"/>
    </source>
</evidence>
<keyword evidence="5 13" id="KW-0812">Transmembrane</keyword>
<evidence type="ECO:0000256" key="2">
    <source>
        <dbReference type="ARBA" id="ARBA00004760"/>
    </source>
</evidence>
<accession>A0A1D2V8Q8</accession>